<protein>
    <submittedName>
        <fullName evidence="1">PIN domain-containing protein</fullName>
    </submittedName>
</protein>
<dbReference type="Proteomes" id="UP001208017">
    <property type="component" value="Unassembled WGS sequence"/>
</dbReference>
<dbReference type="InterPro" id="IPR029060">
    <property type="entry name" value="PIN-like_dom_sf"/>
</dbReference>
<accession>A0ABT3X8A8</accession>
<dbReference type="EMBL" id="JAPMLT010000008">
    <property type="protein sequence ID" value="MCX7570994.1"/>
    <property type="molecule type" value="Genomic_DNA"/>
</dbReference>
<comment type="caution">
    <text evidence="1">The sequence shown here is derived from an EMBL/GenBank/DDBJ whole genome shotgun (WGS) entry which is preliminary data.</text>
</comment>
<name>A0ABT3X8A8_9BACL</name>
<evidence type="ECO:0000313" key="1">
    <source>
        <dbReference type="EMBL" id="MCX7570994.1"/>
    </source>
</evidence>
<organism evidence="1 2">
    <name type="scientific">Tumebacillus lacus</name>
    <dbReference type="NCBI Taxonomy" id="2995335"/>
    <lineage>
        <taxon>Bacteria</taxon>
        <taxon>Bacillati</taxon>
        <taxon>Bacillota</taxon>
        <taxon>Bacilli</taxon>
        <taxon>Bacillales</taxon>
        <taxon>Alicyclobacillaceae</taxon>
        <taxon>Tumebacillus</taxon>
    </lineage>
</organism>
<keyword evidence="2" id="KW-1185">Reference proteome</keyword>
<dbReference type="SUPFAM" id="SSF88723">
    <property type="entry name" value="PIN domain-like"/>
    <property type="match status" value="1"/>
</dbReference>
<reference evidence="1 2" key="1">
    <citation type="submission" date="2022-11" db="EMBL/GenBank/DDBJ databases">
        <title>Study of microbial diversity in lake waters.</title>
        <authorList>
            <person name="Zhang J."/>
        </authorList>
    </citation>
    <scope>NUCLEOTIDE SEQUENCE [LARGE SCALE GENOMIC DNA]</scope>
    <source>
        <strain evidence="1 2">DT12</strain>
    </source>
</reference>
<dbReference type="RefSeq" id="WP_267152244.1">
    <property type="nucleotide sequence ID" value="NZ_JAPMLT010000008.1"/>
</dbReference>
<evidence type="ECO:0000313" key="2">
    <source>
        <dbReference type="Proteomes" id="UP001208017"/>
    </source>
</evidence>
<proteinExistence type="predicted"/>
<gene>
    <name evidence="1" type="ORF">OS242_13675</name>
</gene>
<sequence length="182" mass="20808">MKKLLIDTNNLCASILSPKGTANQLLKLGLQKVYEPVITEVVIAEFMNKCRVGMGKNNRFKYTEEEIDSFLESLYPMLSVENIRKVSIGRGFMLDPRAYRMPLHEVLYELTNRTRDDLLNTIWQKTRVMPSQVDLDDLHVMVGALETDSDAIITRNLKDFPNSLGRIQIMTPDAALAIFQEE</sequence>